<dbReference type="Gene3D" id="3.40.50.10310">
    <property type="entry name" value="Creatininase"/>
    <property type="match status" value="1"/>
</dbReference>
<gene>
    <name evidence="5" type="ORF">S06H3_61709</name>
</gene>
<evidence type="ECO:0000256" key="2">
    <source>
        <dbReference type="ARBA" id="ARBA00022723"/>
    </source>
</evidence>
<dbReference type="EMBL" id="BARV01040522">
    <property type="protein sequence ID" value="GAI54818.1"/>
    <property type="molecule type" value="Genomic_DNA"/>
</dbReference>
<evidence type="ECO:0000256" key="4">
    <source>
        <dbReference type="ARBA" id="ARBA00022833"/>
    </source>
</evidence>
<dbReference type="Pfam" id="PF02633">
    <property type="entry name" value="Creatininase"/>
    <property type="match status" value="1"/>
</dbReference>
<comment type="caution">
    <text evidence="5">The sequence shown here is derived from an EMBL/GenBank/DDBJ whole genome shotgun (WGS) entry which is preliminary data.</text>
</comment>
<keyword evidence="4" id="KW-0862">Zinc</keyword>
<reference evidence="5" key="1">
    <citation type="journal article" date="2014" name="Front. Microbiol.">
        <title>High frequency of phylogenetically diverse reductive dehalogenase-homologous genes in deep subseafloor sedimentary metagenomes.</title>
        <authorList>
            <person name="Kawai M."/>
            <person name="Futagami T."/>
            <person name="Toyoda A."/>
            <person name="Takaki Y."/>
            <person name="Nishi S."/>
            <person name="Hori S."/>
            <person name="Arai W."/>
            <person name="Tsubouchi T."/>
            <person name="Morono Y."/>
            <person name="Uchiyama I."/>
            <person name="Ito T."/>
            <person name="Fujiyama A."/>
            <person name="Inagaki F."/>
            <person name="Takami H."/>
        </authorList>
    </citation>
    <scope>NUCLEOTIDE SEQUENCE</scope>
    <source>
        <strain evidence="5">Expedition CK06-06</strain>
    </source>
</reference>
<evidence type="ECO:0000313" key="5">
    <source>
        <dbReference type="EMBL" id="GAI54818.1"/>
    </source>
</evidence>
<name>X1PG33_9ZZZZ</name>
<dbReference type="GO" id="GO:0046872">
    <property type="term" value="F:metal ion binding"/>
    <property type="evidence" value="ECO:0007669"/>
    <property type="project" value="UniProtKB-KW"/>
</dbReference>
<dbReference type="InterPro" id="IPR024087">
    <property type="entry name" value="Creatininase-like_sf"/>
</dbReference>
<dbReference type="AlphaFoldDB" id="X1PG33"/>
<dbReference type="PANTHER" id="PTHR35005">
    <property type="entry name" value="3-DEHYDRO-SCYLLO-INOSOSE HYDROLASE"/>
    <property type="match status" value="1"/>
</dbReference>
<accession>X1PG33</accession>
<evidence type="ECO:0000256" key="1">
    <source>
        <dbReference type="ARBA" id="ARBA00001947"/>
    </source>
</evidence>
<protein>
    <recommendedName>
        <fullName evidence="6">Creatininase</fullName>
    </recommendedName>
</protein>
<keyword evidence="2" id="KW-0479">Metal-binding</keyword>
<dbReference type="InterPro" id="IPR003785">
    <property type="entry name" value="Creatininase/forma_Hydrolase"/>
</dbReference>
<keyword evidence="3" id="KW-0378">Hydrolase</keyword>
<comment type="cofactor">
    <cofactor evidence="1">
        <name>Zn(2+)</name>
        <dbReference type="ChEBI" id="CHEBI:29105"/>
    </cofactor>
</comment>
<proteinExistence type="predicted"/>
<sequence length="60" mass="6865">MNKVKLSEMMWREVKQYLQNNSTILVPIGSTEQHGLHLPIGTDTIITEKVCYDVAKMMSL</sequence>
<feature type="non-terminal residue" evidence="5">
    <location>
        <position position="60"/>
    </location>
</feature>
<dbReference type="GO" id="GO:0009231">
    <property type="term" value="P:riboflavin biosynthetic process"/>
    <property type="evidence" value="ECO:0007669"/>
    <property type="project" value="TreeGrafter"/>
</dbReference>
<dbReference type="SUPFAM" id="SSF102215">
    <property type="entry name" value="Creatininase"/>
    <property type="match status" value="1"/>
</dbReference>
<organism evidence="5">
    <name type="scientific">marine sediment metagenome</name>
    <dbReference type="NCBI Taxonomy" id="412755"/>
    <lineage>
        <taxon>unclassified sequences</taxon>
        <taxon>metagenomes</taxon>
        <taxon>ecological metagenomes</taxon>
    </lineage>
</organism>
<evidence type="ECO:0000256" key="3">
    <source>
        <dbReference type="ARBA" id="ARBA00022801"/>
    </source>
</evidence>
<dbReference type="GO" id="GO:0016811">
    <property type="term" value="F:hydrolase activity, acting on carbon-nitrogen (but not peptide) bonds, in linear amides"/>
    <property type="evidence" value="ECO:0007669"/>
    <property type="project" value="TreeGrafter"/>
</dbReference>
<dbReference type="PANTHER" id="PTHR35005:SF1">
    <property type="entry name" value="2-AMINO-5-FORMYLAMINO-6-RIBOSYLAMINOPYRIMIDIN-4(3H)-ONE 5'-MONOPHOSPHATE DEFORMYLASE"/>
    <property type="match status" value="1"/>
</dbReference>
<evidence type="ECO:0008006" key="6">
    <source>
        <dbReference type="Google" id="ProtNLM"/>
    </source>
</evidence>